<evidence type="ECO:0000259" key="10">
    <source>
        <dbReference type="Pfam" id="PF23559"/>
    </source>
</evidence>
<dbReference type="AlphaFoldDB" id="A0A5J9SNE7"/>
<dbReference type="GO" id="GO:0043531">
    <property type="term" value="F:ADP binding"/>
    <property type="evidence" value="ECO:0007669"/>
    <property type="project" value="InterPro"/>
</dbReference>
<feature type="domain" description="Disease resistance protein winged helix" evidence="10">
    <location>
        <begin position="367"/>
        <end position="436"/>
    </location>
</feature>
<dbReference type="InterPro" id="IPR058922">
    <property type="entry name" value="WHD_DRP"/>
</dbReference>
<evidence type="ECO:0000256" key="4">
    <source>
        <dbReference type="ARBA" id="ARBA00022741"/>
    </source>
</evidence>
<dbReference type="Pfam" id="PF18052">
    <property type="entry name" value="Rx_N"/>
    <property type="match status" value="1"/>
</dbReference>
<feature type="compositionally biased region" description="Basic and acidic residues" evidence="7">
    <location>
        <begin position="655"/>
        <end position="668"/>
    </location>
</feature>
<dbReference type="InterPro" id="IPR038005">
    <property type="entry name" value="RX-like_CC"/>
</dbReference>
<feature type="non-terminal residue" evidence="12">
    <location>
        <position position="1"/>
    </location>
</feature>
<keyword evidence="4" id="KW-0547">Nucleotide-binding</keyword>
<accession>A0A5J9SNE7</accession>
<dbReference type="CDD" id="cd14798">
    <property type="entry name" value="RX-CC_like"/>
    <property type="match status" value="1"/>
</dbReference>
<dbReference type="FunFam" id="1.10.10.10:FF:000322">
    <property type="entry name" value="Probable disease resistance protein At1g63360"/>
    <property type="match status" value="1"/>
</dbReference>
<dbReference type="GO" id="GO:0002758">
    <property type="term" value="P:innate immune response-activating signaling pathway"/>
    <property type="evidence" value="ECO:0007669"/>
    <property type="project" value="UniProtKB-ARBA"/>
</dbReference>
<evidence type="ECO:0008006" key="14">
    <source>
        <dbReference type="Google" id="ProtNLM"/>
    </source>
</evidence>
<dbReference type="InterPro" id="IPR002182">
    <property type="entry name" value="NB-ARC"/>
</dbReference>
<feature type="domain" description="Disease resistance R13L4/SHOC-2-like LRR" evidence="11">
    <location>
        <begin position="665"/>
        <end position="904"/>
    </location>
</feature>
<dbReference type="PANTHER" id="PTHR23155:SF934">
    <property type="entry name" value="OS11G0604900 PROTEIN"/>
    <property type="match status" value="1"/>
</dbReference>
<evidence type="ECO:0000256" key="3">
    <source>
        <dbReference type="ARBA" id="ARBA00022737"/>
    </source>
</evidence>
<dbReference type="Pfam" id="PF00931">
    <property type="entry name" value="NB-ARC"/>
    <property type="match status" value="1"/>
</dbReference>
<dbReference type="Gene3D" id="1.10.8.430">
    <property type="entry name" value="Helical domain of apoptotic protease-activating factors"/>
    <property type="match status" value="1"/>
</dbReference>
<dbReference type="Pfam" id="PF23598">
    <property type="entry name" value="LRR_14"/>
    <property type="match status" value="2"/>
</dbReference>
<keyword evidence="2" id="KW-0433">Leucine-rich repeat</keyword>
<comment type="similarity">
    <text evidence="1">Belongs to the disease resistance NB-LRR family.</text>
</comment>
<feature type="domain" description="Disease resistance R13L4/SHOC-2-like LRR" evidence="11">
    <location>
        <begin position="487"/>
        <end position="619"/>
    </location>
</feature>
<dbReference type="SUPFAM" id="SSF52047">
    <property type="entry name" value="RNI-like"/>
    <property type="match status" value="1"/>
</dbReference>
<keyword evidence="13" id="KW-1185">Reference proteome</keyword>
<dbReference type="Proteomes" id="UP000324897">
    <property type="component" value="Unassembled WGS sequence"/>
</dbReference>
<feature type="region of interest" description="Disordered" evidence="7">
    <location>
        <begin position="632"/>
        <end position="668"/>
    </location>
</feature>
<dbReference type="InterPro" id="IPR042197">
    <property type="entry name" value="Apaf_helical"/>
</dbReference>
<evidence type="ECO:0000313" key="13">
    <source>
        <dbReference type="Proteomes" id="UP000324897"/>
    </source>
</evidence>
<evidence type="ECO:0000256" key="1">
    <source>
        <dbReference type="ARBA" id="ARBA00008894"/>
    </source>
</evidence>
<protein>
    <recommendedName>
        <fullName evidence="14">Rx N-terminal domain-containing protein</fullName>
    </recommendedName>
</protein>
<dbReference type="InterPro" id="IPR027417">
    <property type="entry name" value="P-loop_NTPase"/>
</dbReference>
<dbReference type="InterPro" id="IPR036388">
    <property type="entry name" value="WH-like_DNA-bd_sf"/>
</dbReference>
<dbReference type="SUPFAM" id="SSF52540">
    <property type="entry name" value="P-loop containing nucleoside triphosphate hydrolases"/>
    <property type="match status" value="1"/>
</dbReference>
<evidence type="ECO:0000259" key="9">
    <source>
        <dbReference type="Pfam" id="PF18052"/>
    </source>
</evidence>
<evidence type="ECO:0000256" key="2">
    <source>
        <dbReference type="ARBA" id="ARBA00022614"/>
    </source>
</evidence>
<gene>
    <name evidence="12" type="ORF">EJB05_54042</name>
</gene>
<comment type="caution">
    <text evidence="12">The sequence shown here is derived from an EMBL/GenBank/DDBJ whole genome shotgun (WGS) entry which is preliminary data.</text>
</comment>
<dbReference type="InterPro" id="IPR032675">
    <property type="entry name" value="LRR_dom_sf"/>
</dbReference>
<sequence>MDLVVGASNGAVKSLVSKLGSLLAHEYALIGGVRDDIQYINDELASMQAFLNRVKRADDYDEQRTDWMKQVREVSYDIEDCVDNVGHRLDGEPRGSGPLMYLRRRWYLLTRLYARRCIATEIGNLKVRAQQVSERRARYGVANPAKINGSAEESVPRDRISPPPQLIGARPPVGIQVAMNDLEPWFTEEKKRKEHLGFLAIVGYIILVDDIWSVSALGKIRDSLPSGGSIVVTTRFNSVAEACRRGEGKVYKLLPLTDESSCRLFHEVISEVAYDRCPMITAEAREIMLKCTGRLPLAIVLVAGLLATKVKSETKSTLNDHLKKVEESLSAVLLDNNLTSEGVTQMLDHCYKDLPADLKTCLLYLSMFPKGCQISRKRLIRRWIAEGFISEKHGKTVEEVAEDCFNELISRNLIRAVKNSSNGKVKSCQLHDMVLEYIVLKSSDENFITVVGGHWQTPFPSYKVRWLSVHKSGRHEKDTVQKMKLSHVRSLTVVGGFKAFHSTVDKFQILQVLDLEGCKDLSGNQLKKVCNMHPLKYLSLRRTDIEEIPSKIARLEFLEVLDIRETKVRKLPASVESLQRMTHLLAGDKSKRIALKLTLGITKMTALQTLSGVEICGSSARGITAEEKVKKQEAEKKKEEDIPLPTSVVGATGAHEQRKGSGTVKNKEQRRVLSLENLTSLKKFTIYRLKNFTKHSNLLLLSVIEHLSSCSLKFLEIDDDFSGFLDSSLKSSQAPPEHLQTLGLSGKLSQVPNWIGSLHNLEKLTLSLTSLSTETLNVLAGLPELFSLIFSLDAAKGNQSVLKILHDNALKTEGTIFVPPGFKKLKMLRFVAAVLPPLSFLEGAMPELQRIELRFRMIEGLYGLENLERLQHVFLSVSSQAPNDAKAKASQIKVLASMISNGPSLVMDE</sequence>
<keyword evidence="3" id="KW-0677">Repeat</keyword>
<organism evidence="12 13">
    <name type="scientific">Eragrostis curvula</name>
    <name type="common">weeping love grass</name>
    <dbReference type="NCBI Taxonomy" id="38414"/>
    <lineage>
        <taxon>Eukaryota</taxon>
        <taxon>Viridiplantae</taxon>
        <taxon>Streptophyta</taxon>
        <taxon>Embryophyta</taxon>
        <taxon>Tracheophyta</taxon>
        <taxon>Spermatophyta</taxon>
        <taxon>Magnoliopsida</taxon>
        <taxon>Liliopsida</taxon>
        <taxon>Poales</taxon>
        <taxon>Poaceae</taxon>
        <taxon>PACMAD clade</taxon>
        <taxon>Chloridoideae</taxon>
        <taxon>Eragrostideae</taxon>
        <taxon>Eragrostidinae</taxon>
        <taxon>Eragrostis</taxon>
    </lineage>
</organism>
<evidence type="ECO:0000256" key="7">
    <source>
        <dbReference type="SAM" id="MobiDB-lite"/>
    </source>
</evidence>
<dbReference type="Gramene" id="TVU00516">
    <property type="protein sequence ID" value="TVU00516"/>
    <property type="gene ID" value="EJB05_54042"/>
</dbReference>
<dbReference type="OrthoDB" id="1434014at2759"/>
<evidence type="ECO:0000259" key="11">
    <source>
        <dbReference type="Pfam" id="PF23598"/>
    </source>
</evidence>
<dbReference type="EMBL" id="RWGY01000574">
    <property type="protein sequence ID" value="TVU00516.1"/>
    <property type="molecule type" value="Genomic_DNA"/>
</dbReference>
<dbReference type="InterPro" id="IPR044974">
    <property type="entry name" value="Disease_R_plants"/>
</dbReference>
<evidence type="ECO:0000256" key="6">
    <source>
        <dbReference type="ARBA" id="ARBA00023054"/>
    </source>
</evidence>
<evidence type="ECO:0000313" key="12">
    <source>
        <dbReference type="EMBL" id="TVU00516.1"/>
    </source>
</evidence>
<feature type="compositionally biased region" description="Basic and acidic residues" evidence="7">
    <location>
        <begin position="632"/>
        <end position="641"/>
    </location>
</feature>
<dbReference type="Gene3D" id="3.80.10.10">
    <property type="entry name" value="Ribonuclease Inhibitor"/>
    <property type="match status" value="1"/>
</dbReference>
<dbReference type="GO" id="GO:0009626">
    <property type="term" value="P:plant-type hypersensitive response"/>
    <property type="evidence" value="ECO:0007669"/>
    <property type="project" value="UniProtKB-ARBA"/>
</dbReference>
<dbReference type="PANTHER" id="PTHR23155">
    <property type="entry name" value="DISEASE RESISTANCE PROTEIN RP"/>
    <property type="match status" value="1"/>
</dbReference>
<dbReference type="Pfam" id="PF23559">
    <property type="entry name" value="WHD_DRP"/>
    <property type="match status" value="1"/>
</dbReference>
<evidence type="ECO:0000256" key="5">
    <source>
        <dbReference type="ARBA" id="ARBA00022821"/>
    </source>
</evidence>
<name>A0A5J9SNE7_9POAL</name>
<dbReference type="Gene3D" id="1.10.10.10">
    <property type="entry name" value="Winged helix-like DNA-binding domain superfamily/Winged helix DNA-binding domain"/>
    <property type="match status" value="1"/>
</dbReference>
<keyword evidence="6" id="KW-0175">Coiled coil</keyword>
<proteinExistence type="inferred from homology"/>
<dbReference type="InterPro" id="IPR041118">
    <property type="entry name" value="Rx_N"/>
</dbReference>
<feature type="domain" description="Disease resistance N-terminal" evidence="9">
    <location>
        <begin position="11"/>
        <end position="91"/>
    </location>
</feature>
<keyword evidence="5" id="KW-0611">Plant defense</keyword>
<reference evidence="12 13" key="1">
    <citation type="journal article" date="2019" name="Sci. Rep.">
        <title>A high-quality genome of Eragrostis curvula grass provides insights into Poaceae evolution and supports new strategies to enhance forage quality.</title>
        <authorList>
            <person name="Carballo J."/>
            <person name="Santos B.A.C.M."/>
            <person name="Zappacosta D."/>
            <person name="Garbus I."/>
            <person name="Selva J.P."/>
            <person name="Gallo C.A."/>
            <person name="Diaz A."/>
            <person name="Albertini E."/>
            <person name="Caccamo M."/>
            <person name="Echenique V."/>
        </authorList>
    </citation>
    <scope>NUCLEOTIDE SEQUENCE [LARGE SCALE GENOMIC DNA]</scope>
    <source>
        <strain evidence="13">cv. Victoria</strain>
        <tissue evidence="12">Leaf</tissue>
    </source>
</reference>
<dbReference type="GO" id="GO:0042742">
    <property type="term" value="P:defense response to bacterium"/>
    <property type="evidence" value="ECO:0007669"/>
    <property type="project" value="UniProtKB-ARBA"/>
</dbReference>
<feature type="domain" description="NB-ARC" evidence="8">
    <location>
        <begin position="197"/>
        <end position="268"/>
    </location>
</feature>
<evidence type="ECO:0000259" key="8">
    <source>
        <dbReference type="Pfam" id="PF00931"/>
    </source>
</evidence>
<dbReference type="Gene3D" id="1.20.5.4130">
    <property type="match status" value="1"/>
</dbReference>
<dbReference type="InterPro" id="IPR055414">
    <property type="entry name" value="LRR_R13L4/SHOC2-like"/>
</dbReference>